<dbReference type="InterPro" id="IPR007712">
    <property type="entry name" value="RelE/ParE_toxin"/>
</dbReference>
<sequence>MASRKINWTKEANIERKDILEFWINHNKSKTYSIKLNKLFIKVLKQLADNPMIGRETDFQNVRVKIIRNYLIFYEFSEVQIKVLSVWDGRRDDKNQRNF</sequence>
<dbReference type="OrthoDB" id="1098070at2"/>
<keyword evidence="3" id="KW-1185">Reference proteome</keyword>
<accession>A0A085Z6K3</accession>
<protein>
    <submittedName>
        <fullName evidence="2">Addiction module toxin RelE</fullName>
    </submittedName>
</protein>
<name>A0A085Z6K3_9FLAO</name>
<dbReference type="RefSeq" id="WP_034674009.1">
    <property type="nucleotide sequence ID" value="NZ_FPAP01000002.1"/>
</dbReference>
<keyword evidence="1" id="KW-1277">Toxin-antitoxin system</keyword>
<comment type="caution">
    <text evidence="2">The sequence shown here is derived from an EMBL/GenBank/DDBJ whole genome shotgun (WGS) entry which is preliminary data.</text>
</comment>
<dbReference type="Proteomes" id="UP000028713">
    <property type="component" value="Unassembled WGS sequence"/>
</dbReference>
<dbReference type="InterPro" id="IPR035093">
    <property type="entry name" value="RelE/ParE_toxin_dom_sf"/>
</dbReference>
<dbReference type="EMBL" id="JPRP01000001">
    <property type="protein sequence ID" value="KFF00067.1"/>
    <property type="molecule type" value="Genomic_DNA"/>
</dbReference>
<dbReference type="eggNOG" id="COG3668">
    <property type="taxonomic scope" value="Bacteria"/>
</dbReference>
<evidence type="ECO:0000313" key="2">
    <source>
        <dbReference type="EMBL" id="KFF00067.1"/>
    </source>
</evidence>
<dbReference type="Gene3D" id="3.30.2310.20">
    <property type="entry name" value="RelE-like"/>
    <property type="match status" value="1"/>
</dbReference>
<dbReference type="STRING" id="236814.IX39_05205"/>
<evidence type="ECO:0000256" key="1">
    <source>
        <dbReference type="ARBA" id="ARBA00022649"/>
    </source>
</evidence>
<proteinExistence type="predicted"/>
<evidence type="ECO:0000313" key="3">
    <source>
        <dbReference type="Proteomes" id="UP000028713"/>
    </source>
</evidence>
<organism evidence="2 3">
    <name type="scientific">Chryseobacterium formosense</name>
    <dbReference type="NCBI Taxonomy" id="236814"/>
    <lineage>
        <taxon>Bacteria</taxon>
        <taxon>Pseudomonadati</taxon>
        <taxon>Bacteroidota</taxon>
        <taxon>Flavobacteriia</taxon>
        <taxon>Flavobacteriales</taxon>
        <taxon>Weeksellaceae</taxon>
        <taxon>Chryseobacterium group</taxon>
        <taxon>Chryseobacterium</taxon>
    </lineage>
</organism>
<gene>
    <name evidence="2" type="ORF">IX39_05205</name>
</gene>
<reference evidence="2 3" key="1">
    <citation type="submission" date="2014-07" db="EMBL/GenBank/DDBJ databases">
        <title>Genome of Chryseobacterium formosense LMG 24722.</title>
        <authorList>
            <person name="Pipes S.E."/>
            <person name="Stropko S.J."/>
            <person name="Newman J.D."/>
        </authorList>
    </citation>
    <scope>NUCLEOTIDE SEQUENCE [LARGE SCALE GENOMIC DNA]</scope>
    <source>
        <strain evidence="2 3">LMG 24722</strain>
    </source>
</reference>
<dbReference type="Pfam" id="PF05016">
    <property type="entry name" value="ParE_toxin"/>
    <property type="match status" value="1"/>
</dbReference>
<dbReference type="AlphaFoldDB" id="A0A085Z6K3"/>